<name>A0ACC1DE83_9NEOP</name>
<keyword evidence="2" id="KW-1185">Reference proteome</keyword>
<reference evidence="1 2" key="1">
    <citation type="journal article" date="2021" name="Front. Genet.">
        <title>Chromosome-Level Genome Assembly Reveals Significant Gene Expansion in the Toll and IMD Signaling Pathways of Dendrolimus kikuchii.</title>
        <authorList>
            <person name="Zhou J."/>
            <person name="Wu P."/>
            <person name="Xiong Z."/>
            <person name="Liu N."/>
            <person name="Zhao N."/>
            <person name="Ji M."/>
            <person name="Qiu Y."/>
            <person name="Yang B."/>
        </authorList>
    </citation>
    <scope>NUCLEOTIDE SEQUENCE [LARGE SCALE GENOMIC DNA]</scope>
    <source>
        <strain evidence="1">Ann1</strain>
    </source>
</reference>
<evidence type="ECO:0000313" key="2">
    <source>
        <dbReference type="Proteomes" id="UP000824533"/>
    </source>
</evidence>
<dbReference type="Proteomes" id="UP000824533">
    <property type="component" value="Linkage Group LG03"/>
</dbReference>
<dbReference type="EMBL" id="CM034389">
    <property type="protein sequence ID" value="KAJ0182192.1"/>
    <property type="molecule type" value="Genomic_DNA"/>
</dbReference>
<gene>
    <name evidence="1" type="ORF">K1T71_001561</name>
</gene>
<accession>A0ACC1DE83</accession>
<comment type="caution">
    <text evidence="1">The sequence shown here is derived from an EMBL/GenBank/DDBJ whole genome shotgun (WGS) entry which is preliminary data.</text>
</comment>
<sequence length="300" mass="31991">MLYTKKIKMWYRESDGRLQPVEPSPAASGSVWRWGGGVALCVSRATRAHAGAWLCKAYNAYGDATAQARLRVDDALTVAVAPAVLVADTGSTVRFNCTASDPAARLSWLHDGAAAASGAGGELLIRGVARHHRGVYQCFARRPHDSAQAAAELRLGDSAPELHYTFIEQALRGGGSVSLRCAASGSPAPRFSWLLDNQPLDQFRTQHRYFINEEASVTGDVVSTLNISAVGAADGGRYTCRAHNRLGHAHHSARLNVYGPPSIRALGAVRVVAGTNATVYCPYAGYPIRSIEVHSIGSIL</sequence>
<protein>
    <submittedName>
        <fullName evidence="1">Uncharacterized protein</fullName>
    </submittedName>
</protein>
<proteinExistence type="predicted"/>
<organism evidence="1 2">
    <name type="scientific">Dendrolimus kikuchii</name>
    <dbReference type="NCBI Taxonomy" id="765133"/>
    <lineage>
        <taxon>Eukaryota</taxon>
        <taxon>Metazoa</taxon>
        <taxon>Ecdysozoa</taxon>
        <taxon>Arthropoda</taxon>
        <taxon>Hexapoda</taxon>
        <taxon>Insecta</taxon>
        <taxon>Pterygota</taxon>
        <taxon>Neoptera</taxon>
        <taxon>Endopterygota</taxon>
        <taxon>Lepidoptera</taxon>
        <taxon>Glossata</taxon>
        <taxon>Ditrysia</taxon>
        <taxon>Bombycoidea</taxon>
        <taxon>Lasiocampidae</taxon>
        <taxon>Dendrolimus</taxon>
    </lineage>
</organism>
<evidence type="ECO:0000313" key="1">
    <source>
        <dbReference type="EMBL" id="KAJ0182192.1"/>
    </source>
</evidence>